<evidence type="ECO:0000313" key="2">
    <source>
        <dbReference type="Proteomes" id="UP000092443"/>
    </source>
</evidence>
<dbReference type="RefSeq" id="XP_037888757.1">
    <property type="nucleotide sequence ID" value="XM_038032829.1"/>
</dbReference>
<proteinExistence type="predicted"/>
<sequence length="357" mass="41649">MSSQRICLKFCVKSGIKCSEAVKMLRKAFGDAAMSQPRAYEWYKRFQEGRQDVEDDARRGRPSTSITDDNIAKIKDIILCNGRVTIREAAQETGISYGSCEAIFTNVLNMKRVIVKYVPKLLDFQQKHYRLAFAEQMLAEVSGDPHVLKRVITGDEMWLYAYDIETKHSEEPRPKRARKVRLNVKVLMIAFFDYNGLVHCEFLLPNDIKNKRYYLEVLRNLLEAIRQKRPDLRTDSAWILHHDSARIHIALFIERFLAEHKIVVMPQPLHSPDLAPCDFFLFPKVKSILKGQHFSSIDKVKAKLHTELKKIPKDAFCQCFADWQQRWRKCVISKGGYFEVFKTIKRKRKATAFYAPK</sequence>
<organism evidence="2 3">
    <name type="scientific">Glossina fuscipes</name>
    <dbReference type="NCBI Taxonomy" id="7396"/>
    <lineage>
        <taxon>Eukaryota</taxon>
        <taxon>Metazoa</taxon>
        <taxon>Ecdysozoa</taxon>
        <taxon>Arthropoda</taxon>
        <taxon>Hexapoda</taxon>
        <taxon>Insecta</taxon>
        <taxon>Pterygota</taxon>
        <taxon>Neoptera</taxon>
        <taxon>Endopterygota</taxon>
        <taxon>Diptera</taxon>
        <taxon>Brachycera</taxon>
        <taxon>Muscomorpha</taxon>
        <taxon>Hippoboscoidea</taxon>
        <taxon>Glossinidae</taxon>
        <taxon>Glossina</taxon>
    </lineage>
</organism>
<gene>
    <name evidence="3" type="primary">LOC119637042</name>
</gene>
<dbReference type="InterPro" id="IPR052709">
    <property type="entry name" value="Transposase-MT_Hybrid"/>
</dbReference>
<dbReference type="KEGG" id="gfs:119637042"/>
<name>A0A9C5Z2P6_9MUSC</name>
<dbReference type="Pfam" id="PF17906">
    <property type="entry name" value="HTH_48"/>
    <property type="match status" value="1"/>
</dbReference>
<dbReference type="AlphaFoldDB" id="A0A9C5Z2P6"/>
<protein>
    <submittedName>
        <fullName evidence="3">Histone-lysine N-methyltransferase SETMAR-like</fullName>
    </submittedName>
</protein>
<keyword evidence="2" id="KW-1185">Reference proteome</keyword>
<dbReference type="PANTHER" id="PTHR46060">
    <property type="entry name" value="MARINER MOS1 TRANSPOSASE-LIKE PROTEIN"/>
    <property type="match status" value="1"/>
</dbReference>
<dbReference type="InterPro" id="IPR001888">
    <property type="entry name" value="Transposase_1"/>
</dbReference>
<reference evidence="3" key="1">
    <citation type="submission" date="2025-08" db="UniProtKB">
        <authorList>
            <consortium name="RefSeq"/>
        </authorList>
    </citation>
    <scope>IDENTIFICATION</scope>
    <source>
        <tissue evidence="3">Whole body pupa</tissue>
    </source>
</reference>
<dbReference type="Gene3D" id="3.30.420.10">
    <property type="entry name" value="Ribonuclease H-like superfamily/Ribonuclease H"/>
    <property type="match status" value="1"/>
</dbReference>
<dbReference type="GO" id="GO:0003676">
    <property type="term" value="F:nucleic acid binding"/>
    <property type="evidence" value="ECO:0007669"/>
    <property type="project" value="InterPro"/>
</dbReference>
<dbReference type="GeneID" id="119637042"/>
<dbReference type="InterPro" id="IPR036397">
    <property type="entry name" value="RNaseH_sf"/>
</dbReference>
<dbReference type="Proteomes" id="UP000092443">
    <property type="component" value="Unplaced"/>
</dbReference>
<feature type="domain" description="Mos1 transposase HTH" evidence="1">
    <location>
        <begin position="5"/>
        <end position="49"/>
    </location>
</feature>
<evidence type="ECO:0000259" key="1">
    <source>
        <dbReference type="Pfam" id="PF17906"/>
    </source>
</evidence>
<dbReference type="InterPro" id="IPR041426">
    <property type="entry name" value="Mos1_HTH"/>
</dbReference>
<evidence type="ECO:0000313" key="3">
    <source>
        <dbReference type="RefSeq" id="XP_037888757.1"/>
    </source>
</evidence>
<dbReference type="Pfam" id="PF01359">
    <property type="entry name" value="Transposase_1"/>
    <property type="match status" value="1"/>
</dbReference>
<dbReference type="Gene3D" id="1.10.10.1450">
    <property type="match status" value="1"/>
</dbReference>
<dbReference type="PANTHER" id="PTHR46060:SF1">
    <property type="entry name" value="MARINER MOS1 TRANSPOSASE-LIKE PROTEIN"/>
    <property type="match status" value="1"/>
</dbReference>
<accession>A0A9C5Z2P6</accession>